<keyword evidence="3" id="KW-1185">Reference proteome</keyword>
<dbReference type="RefSeq" id="WP_226187243.1">
    <property type="nucleotide sequence ID" value="NZ_JAJADQ010000008.1"/>
</dbReference>
<protein>
    <recommendedName>
        <fullName evidence="4">DUF922 domain-containing protein</fullName>
    </recommendedName>
</protein>
<gene>
    <name evidence="2" type="ORF">LGH70_15230</name>
</gene>
<dbReference type="EMBL" id="JAJADQ010000008">
    <property type="protein sequence ID" value="MCB2378952.1"/>
    <property type="molecule type" value="Genomic_DNA"/>
</dbReference>
<comment type="caution">
    <text evidence="2">The sequence shown here is derived from an EMBL/GenBank/DDBJ whole genome shotgun (WGS) entry which is preliminary data.</text>
</comment>
<feature type="signal peptide" evidence="1">
    <location>
        <begin position="1"/>
        <end position="27"/>
    </location>
</feature>
<reference evidence="2" key="1">
    <citation type="submission" date="2021-10" db="EMBL/GenBank/DDBJ databases">
        <authorList>
            <person name="Dean J.D."/>
            <person name="Kim M.K."/>
            <person name="Newey C.N."/>
            <person name="Stoker T.S."/>
            <person name="Thompson D.W."/>
            <person name="Grose J.H."/>
        </authorList>
    </citation>
    <scope>NUCLEOTIDE SEQUENCE</scope>
    <source>
        <strain evidence="2">BT635</strain>
    </source>
</reference>
<sequence length="383" mass="43171">MRTKRPFQLWLIFYCLLATLWPRPAAAQALPAALKLQPATTVFPTTEFYVAQVLDQRPQPAAVAWLLTAAPKPGQPAIMRAVDLLGGGLAAVRAFIGQSLPRTGRRPLTVRLLECRVSENTTPGQPAQVDGRVEIKMAFEWQREGKTVFLTDYYGAARYQRPLAQTAVVEPALRQALTEAVRYLHQWVQAQAPTSLKLATGLRLRFTDATEQTQPDTLFYDPARPLRFADFTAPPRTGPYAAAVFPSFAYAGQPRVVHGVLQLDLQLKVFVVRSSSWAASQDAYTLNHEQRHFDLVKLVAERFKRRLTPERMNLQDYNSILQYEYLVAFQEMNRLQEQYDAETRGGQDTAAQESWNQRIERELLQYGVKRSGKLSAATPEPGP</sequence>
<name>A0ABS8AG91_9BACT</name>
<evidence type="ECO:0000256" key="1">
    <source>
        <dbReference type="SAM" id="SignalP"/>
    </source>
</evidence>
<organism evidence="2 3">
    <name type="scientific">Hymenobacter nitidus</name>
    <dbReference type="NCBI Taxonomy" id="2880929"/>
    <lineage>
        <taxon>Bacteria</taxon>
        <taxon>Pseudomonadati</taxon>
        <taxon>Bacteroidota</taxon>
        <taxon>Cytophagia</taxon>
        <taxon>Cytophagales</taxon>
        <taxon>Hymenobacteraceae</taxon>
        <taxon>Hymenobacter</taxon>
    </lineage>
</organism>
<keyword evidence="1" id="KW-0732">Signal</keyword>
<evidence type="ECO:0000313" key="2">
    <source>
        <dbReference type="EMBL" id="MCB2378952.1"/>
    </source>
</evidence>
<proteinExistence type="predicted"/>
<evidence type="ECO:0008006" key="4">
    <source>
        <dbReference type="Google" id="ProtNLM"/>
    </source>
</evidence>
<evidence type="ECO:0000313" key="3">
    <source>
        <dbReference type="Proteomes" id="UP001165297"/>
    </source>
</evidence>
<dbReference type="Proteomes" id="UP001165297">
    <property type="component" value="Unassembled WGS sequence"/>
</dbReference>
<accession>A0ABS8AG91</accession>
<feature type="chain" id="PRO_5046938336" description="DUF922 domain-containing protein" evidence="1">
    <location>
        <begin position="28"/>
        <end position="383"/>
    </location>
</feature>